<feature type="region of interest" description="Disordered" evidence="5">
    <location>
        <begin position="1516"/>
        <end position="1606"/>
    </location>
</feature>
<dbReference type="InterPro" id="IPR057974">
    <property type="entry name" value="NUA/TPR/MLP1-2-like_dom"/>
</dbReference>
<feature type="domain" description="Nucleoprotein TPR/MLP1-2" evidence="6">
    <location>
        <begin position="1007"/>
        <end position="1133"/>
    </location>
</feature>
<feature type="coiled-coil region" evidence="4">
    <location>
        <begin position="802"/>
        <end position="915"/>
    </location>
</feature>
<dbReference type="GO" id="GO:0006406">
    <property type="term" value="P:mRNA export from nucleus"/>
    <property type="evidence" value="ECO:0007669"/>
    <property type="project" value="TreeGrafter"/>
</dbReference>
<evidence type="ECO:0000256" key="1">
    <source>
        <dbReference type="ARBA" id="ARBA00004123"/>
    </source>
</evidence>
<feature type="coiled-coil region" evidence="4">
    <location>
        <begin position="651"/>
        <end position="769"/>
    </location>
</feature>
<dbReference type="InterPro" id="IPR012929">
    <property type="entry name" value="Nucleoprot-TPR/MLP1-2_dom"/>
</dbReference>
<dbReference type="EMBL" id="CANTFL010000980">
    <property type="protein sequence ID" value="CAI5729147.1"/>
    <property type="molecule type" value="Genomic_DNA"/>
</dbReference>
<accession>A0AAV0U2T6</accession>
<feature type="coiled-coil region" evidence="4">
    <location>
        <begin position="1400"/>
        <end position="1434"/>
    </location>
</feature>
<dbReference type="PANTHER" id="PTHR18898:SF2">
    <property type="entry name" value="NUCLEOPROTEIN TPR"/>
    <property type="match status" value="1"/>
</dbReference>
<feature type="region of interest" description="Disordered" evidence="5">
    <location>
        <begin position="610"/>
        <end position="632"/>
    </location>
</feature>
<feature type="coiled-coil region" evidence="4">
    <location>
        <begin position="557"/>
        <end position="591"/>
    </location>
</feature>
<feature type="compositionally biased region" description="Pro residues" evidence="5">
    <location>
        <begin position="1538"/>
        <end position="1548"/>
    </location>
</feature>
<feature type="domain" description="NUA/TPR/MLP1-2-like" evidence="7">
    <location>
        <begin position="442"/>
        <end position="524"/>
    </location>
</feature>
<sequence length="1921" mass="212097">MASGGDAAALAASCINQEQLLHDLESKYLSLKSDFALVESERQTLAADKQAALEKAERVAALAEEHEKEARELKQQLLQVTTEKDGLTFKLQTTTSLAERRLAEVEELQTTVREQNKALVDAQRQEMQALERAAKQEAQVAPLMHALTRAKKETEAAQQHSQWLETQLNEKTRTVQELRHELTKHTHDLEELKIRSTEELTSVKRQLESARLTNKKMEGALVKSTVALKELQASKLHDEEVLQNELNAQRRLASLYQESAAEASARVTELQKVCDSLRESLSESEQALARETEQAKKQVEHLFREQAEASEARIQALQDDLQHAKQKAEEMEKKKVFSLQTASAAAELSLTVSEAHLAAHGLTPTQMYDQIVKLEETLQAERKEKDKVQLYMDRIVKEIHEKAPILMGLRLDHERIVASHTQLSERLEQCMQELAKGKTNEQHAREEKLALEKKCELLGQSVDDLSRQVQHLLFRAQGSFERPDNFESGDVGSENLLVFKDVKELQVRNQQLLTVVRELTEMNKSTASKSGTESADSTAHVIVASDLDDNLDEVGASSAIKKRLSMASKEIQELRNEREQEREMISAIVKQRDMYRVLLAQSDTKFVEGGASASSVGALETSSSAGNRRGPFDMIESDKLREVQTEFEDYKMEKQTNLRLLQEALDQERARSSESRLAQMQAQVEAACNRERYEASEERCANAENELARLRSKTDQLSSLMLQHQHMLSKSEAKLESAALRVQSLTVERDSAVREVDFLRKNEEKIQQELITVRLDNTNLLKLMESTRRMESGREERDRREVEILSKKVTTLETKLQDAYEKLDAKEATCGAQVLAVEREKQAAVSELTKLKEAHGQLKEQFARLEEQKKALDDKFALLEKEAAHMREQLRKGAGVAAAERVAALEVQLRDAQREVQASLVSRKTLTESLTKYKVLAEASEKSLAELSSASEKWKQSEAEKMQELEKSRAQLKEDLVKARVDLKEHVVENNSLREEIDRAEKTHKQSVAEATEKQKMLQLQADSATQQMNSAREEMVKMKNELETTRENYERELQLHAVEVSKSSTARREVEQVRKTVREREAEIEALNVKVELVEKETQLQLERLQKRVDEAVEAKNAIAEQNKLLHSQLERAAAQVRRAHEQDMLKMVNGQASASNQEAGEGAVAPSVHEKEIDDLRSVVAYLRRESEITESKLELSQQEVQRSRAEVFSLESTIKRLRGEIKALTDSATAADKQTIVVSPDDQKRAAQLEQLSLLRESNATLRDENQKNLAKFKEESTKVRSLEAKLVPLQNAETALKMQVASLKQEVETLNDANKRWKQRVDQLVEKYQQIDPAEHDKVVAEKEALTKELAELKAEQTALKNELETLRSCGGKELEEEKKKVENWTKQYERIKGFAKNWKNKAEMLTKQLAEKNKEMDDRTSTISALEARLSSVQAQVNIVATEKAALEAKLSACEAAKQESVVAASGATTSWEKERLALKTQLELETKKSSQLKDFNARLMSGLRSLKKENSDLKDHAASASQLVGASEKTPKPSPPPSPPQVPLSAAMTTTTTTTVASPAKPASAPTPLFLSPTPTIKTEPVEERRNAVSSEADKSVTESSVAAVPAAHAAPSSAPTSSVSAVSTMVITTVSNAMPTSVPPANASTSMPTVPAPVQPTPAAALVPTMVAPSTEARPKESIEKAAEKADGMTAEETLRQFALRSIKKQVEGAARLVPAQAPVPPADVEAQPVSRSETVSSESSGPFNVGASTSFGAFGSGGPSGLVFGKPGISLPVPSPPSPGASPLPHLSLAGESVPPESLRRSQRLARFAAGGDGAASASAAGAAAPAAIDAVGSALTKRPSSSGVVEESAPAQKVAKTGEDQSTKTTTVATTTTTTARTTTLPTTTTSEEKQEEDSPPAQADSTESHSTPPTQ</sequence>
<feature type="region of interest" description="Disordered" evidence="5">
    <location>
        <begin position="1725"/>
        <end position="1751"/>
    </location>
</feature>
<dbReference type="Proteomes" id="UP001162031">
    <property type="component" value="Unassembled WGS sequence"/>
</dbReference>
<feature type="region of interest" description="Disordered" evidence="5">
    <location>
        <begin position="1779"/>
        <end position="1809"/>
    </location>
</feature>
<feature type="coiled-coil region" evidence="4">
    <location>
        <begin position="260"/>
        <end position="334"/>
    </location>
</feature>
<gene>
    <name evidence="8" type="ORF">HBR001_LOCUS4491</name>
</gene>
<evidence type="ECO:0008006" key="10">
    <source>
        <dbReference type="Google" id="ProtNLM"/>
    </source>
</evidence>
<feature type="region of interest" description="Disordered" evidence="5">
    <location>
        <begin position="1845"/>
        <end position="1921"/>
    </location>
</feature>
<dbReference type="GO" id="GO:0017056">
    <property type="term" value="F:structural constituent of nuclear pore"/>
    <property type="evidence" value="ECO:0007669"/>
    <property type="project" value="TreeGrafter"/>
</dbReference>
<feature type="compositionally biased region" description="Low complexity" evidence="5">
    <location>
        <begin position="1549"/>
        <end position="1574"/>
    </location>
</feature>
<comment type="caution">
    <text evidence="8">The sequence shown here is derived from an EMBL/GenBank/DDBJ whole genome shotgun (WGS) entry which is preliminary data.</text>
</comment>
<proteinExistence type="predicted"/>
<feature type="compositionally biased region" description="Polar residues" evidence="5">
    <location>
        <begin position="612"/>
        <end position="626"/>
    </location>
</feature>
<dbReference type="Pfam" id="PF07926">
    <property type="entry name" value="TPR_MLP1_2"/>
    <property type="match status" value="1"/>
</dbReference>
<evidence type="ECO:0000256" key="5">
    <source>
        <dbReference type="SAM" id="MobiDB-lite"/>
    </source>
</evidence>
<dbReference type="Pfam" id="PF25785">
    <property type="entry name" value="TPR"/>
    <property type="match status" value="1"/>
</dbReference>
<reference evidence="8" key="1">
    <citation type="submission" date="2022-12" db="EMBL/GenBank/DDBJ databases">
        <authorList>
            <person name="Webb A."/>
        </authorList>
    </citation>
    <scope>NUCLEOTIDE SEQUENCE</scope>
    <source>
        <strain evidence="8">Hp1</strain>
    </source>
</reference>
<dbReference type="GO" id="GO:0006606">
    <property type="term" value="P:protein import into nucleus"/>
    <property type="evidence" value="ECO:0007669"/>
    <property type="project" value="InterPro"/>
</dbReference>
<dbReference type="Gene3D" id="1.10.287.1490">
    <property type="match status" value="1"/>
</dbReference>
<organism evidence="8 9">
    <name type="scientific">Hyaloperonospora brassicae</name>
    <name type="common">Brassica downy mildew</name>
    <name type="synonym">Peronospora brassicae</name>
    <dbReference type="NCBI Taxonomy" id="162125"/>
    <lineage>
        <taxon>Eukaryota</taxon>
        <taxon>Sar</taxon>
        <taxon>Stramenopiles</taxon>
        <taxon>Oomycota</taxon>
        <taxon>Peronosporomycetes</taxon>
        <taxon>Peronosporales</taxon>
        <taxon>Peronosporaceae</taxon>
        <taxon>Hyaloperonospora</taxon>
    </lineage>
</organism>
<feature type="compositionally biased region" description="Basic and acidic residues" evidence="5">
    <location>
        <begin position="1586"/>
        <end position="1603"/>
    </location>
</feature>
<protein>
    <recommendedName>
        <fullName evidence="10">Nucleoprotein TPR/MLP1 domain-containing protein</fullName>
    </recommendedName>
</protein>
<evidence type="ECO:0000256" key="4">
    <source>
        <dbReference type="SAM" id="Coils"/>
    </source>
</evidence>
<evidence type="ECO:0000313" key="9">
    <source>
        <dbReference type="Proteomes" id="UP001162031"/>
    </source>
</evidence>
<evidence type="ECO:0000313" key="8">
    <source>
        <dbReference type="EMBL" id="CAI5729147.1"/>
    </source>
</evidence>
<feature type="compositionally biased region" description="Polar residues" evidence="5">
    <location>
        <begin position="1909"/>
        <end position="1921"/>
    </location>
</feature>
<evidence type="ECO:0000259" key="6">
    <source>
        <dbReference type="Pfam" id="PF07926"/>
    </source>
</evidence>
<feature type="compositionally biased region" description="Pro residues" evidence="5">
    <location>
        <begin position="1781"/>
        <end position="1790"/>
    </location>
</feature>
<dbReference type="GO" id="GO:0005643">
    <property type="term" value="C:nuclear pore"/>
    <property type="evidence" value="ECO:0007669"/>
    <property type="project" value="TreeGrafter"/>
</dbReference>
<evidence type="ECO:0000256" key="3">
    <source>
        <dbReference type="ARBA" id="ARBA00023242"/>
    </source>
</evidence>
<evidence type="ECO:0000256" key="2">
    <source>
        <dbReference type="ARBA" id="ARBA00023054"/>
    </source>
</evidence>
<keyword evidence="2 4" id="KW-0175">Coiled coil</keyword>
<keyword evidence="3" id="KW-0539">Nucleus</keyword>
<feature type="coiled-coil region" evidence="4">
    <location>
        <begin position="46"/>
        <end position="195"/>
    </location>
</feature>
<feature type="coiled-coil region" evidence="4">
    <location>
        <begin position="955"/>
        <end position="1144"/>
    </location>
</feature>
<keyword evidence="9" id="KW-1185">Reference proteome</keyword>
<feature type="compositionally biased region" description="Low complexity" evidence="5">
    <location>
        <begin position="1872"/>
        <end position="1895"/>
    </location>
</feature>
<evidence type="ECO:0000259" key="7">
    <source>
        <dbReference type="Pfam" id="PF25785"/>
    </source>
</evidence>
<dbReference type="PANTHER" id="PTHR18898">
    <property type="entry name" value="NUCLEOPROTEIN TPR-RELATED"/>
    <property type="match status" value="1"/>
</dbReference>
<comment type="subcellular location">
    <subcellularLocation>
        <location evidence="1">Nucleus</location>
    </subcellularLocation>
</comment>
<name>A0AAV0U2T6_HYABA</name>
<feature type="coiled-coil region" evidence="4">
    <location>
        <begin position="1297"/>
        <end position="1374"/>
    </location>
</feature>